<dbReference type="InterPro" id="IPR050469">
    <property type="entry name" value="Diguanylate_Cyclase"/>
</dbReference>
<keyword evidence="5" id="KW-1133">Transmembrane helix</keyword>
<protein>
    <recommendedName>
        <fullName evidence="3">diguanylate cyclase</fullName>
        <ecNumber evidence="3">2.7.7.65</ecNumber>
    </recommendedName>
</protein>
<organism evidence="7 8">
    <name type="scientific">Sodalis ligni</name>
    <dbReference type="NCBI Taxonomy" id="2697027"/>
    <lineage>
        <taxon>Bacteria</taxon>
        <taxon>Pseudomonadati</taxon>
        <taxon>Pseudomonadota</taxon>
        <taxon>Gammaproteobacteria</taxon>
        <taxon>Enterobacterales</taxon>
        <taxon>Bruguierivoracaceae</taxon>
        <taxon>Sodalis</taxon>
    </lineage>
</organism>
<dbReference type="FunFam" id="3.30.70.270:FF:000001">
    <property type="entry name" value="Diguanylate cyclase domain protein"/>
    <property type="match status" value="1"/>
</dbReference>
<dbReference type="PROSITE" id="PS50887">
    <property type="entry name" value="GGDEF"/>
    <property type="match status" value="1"/>
</dbReference>
<evidence type="ECO:0000256" key="2">
    <source>
        <dbReference type="ARBA" id="ARBA00004665"/>
    </source>
</evidence>
<dbReference type="GO" id="GO:0043709">
    <property type="term" value="P:cell adhesion involved in single-species biofilm formation"/>
    <property type="evidence" value="ECO:0007669"/>
    <property type="project" value="TreeGrafter"/>
</dbReference>
<proteinExistence type="predicted"/>
<comment type="caution">
    <text evidence="7">The sequence shown here is derived from an EMBL/GenBank/DDBJ whole genome shotgun (WGS) entry which is preliminary data.</text>
</comment>
<dbReference type="GO" id="GO:0005886">
    <property type="term" value="C:plasma membrane"/>
    <property type="evidence" value="ECO:0007669"/>
    <property type="project" value="TreeGrafter"/>
</dbReference>
<name>A0A4R1NKG3_9GAMM</name>
<evidence type="ECO:0000313" key="7">
    <source>
        <dbReference type="EMBL" id="TCL06431.1"/>
    </source>
</evidence>
<evidence type="ECO:0000256" key="5">
    <source>
        <dbReference type="SAM" id="Phobius"/>
    </source>
</evidence>
<comment type="catalytic activity">
    <reaction evidence="4">
        <text>2 GTP = 3',3'-c-di-GMP + 2 diphosphate</text>
        <dbReference type="Rhea" id="RHEA:24898"/>
        <dbReference type="ChEBI" id="CHEBI:33019"/>
        <dbReference type="ChEBI" id="CHEBI:37565"/>
        <dbReference type="ChEBI" id="CHEBI:58805"/>
        <dbReference type="EC" id="2.7.7.65"/>
    </reaction>
</comment>
<dbReference type="SMART" id="SM00267">
    <property type="entry name" value="GGDEF"/>
    <property type="match status" value="1"/>
</dbReference>
<evidence type="ECO:0000259" key="6">
    <source>
        <dbReference type="PROSITE" id="PS50887"/>
    </source>
</evidence>
<dbReference type="Pfam" id="PF00990">
    <property type="entry name" value="GGDEF"/>
    <property type="match status" value="1"/>
</dbReference>
<dbReference type="RefSeq" id="WP_132925824.1">
    <property type="nucleotide sequence ID" value="NZ_SJOI01000001.1"/>
</dbReference>
<dbReference type="InterPro" id="IPR029787">
    <property type="entry name" value="Nucleotide_cyclase"/>
</dbReference>
<evidence type="ECO:0000256" key="4">
    <source>
        <dbReference type="ARBA" id="ARBA00034247"/>
    </source>
</evidence>
<keyword evidence="5" id="KW-0812">Transmembrane</keyword>
<dbReference type="PANTHER" id="PTHR45138:SF9">
    <property type="entry name" value="DIGUANYLATE CYCLASE DGCM-RELATED"/>
    <property type="match status" value="1"/>
</dbReference>
<feature type="transmembrane region" description="Helical" evidence="5">
    <location>
        <begin position="102"/>
        <end position="130"/>
    </location>
</feature>
<dbReference type="Proteomes" id="UP000294555">
    <property type="component" value="Unassembled WGS sequence"/>
</dbReference>
<gene>
    <name evidence="7" type="ORF">EZJ58_4688</name>
</gene>
<dbReference type="PANTHER" id="PTHR45138">
    <property type="entry name" value="REGULATORY COMPONENTS OF SENSORY TRANSDUCTION SYSTEM"/>
    <property type="match status" value="1"/>
</dbReference>
<dbReference type="InterPro" id="IPR000160">
    <property type="entry name" value="GGDEF_dom"/>
</dbReference>
<evidence type="ECO:0000313" key="8">
    <source>
        <dbReference type="Proteomes" id="UP000294555"/>
    </source>
</evidence>
<dbReference type="GO" id="GO:0052621">
    <property type="term" value="F:diguanylate cyclase activity"/>
    <property type="evidence" value="ECO:0007669"/>
    <property type="project" value="UniProtKB-EC"/>
</dbReference>
<dbReference type="AlphaFoldDB" id="A0A4R1NKG3"/>
<dbReference type="OrthoDB" id="9812260at2"/>
<sequence length="364" mass="40802">MINIYSYDELRKSKHRLSLLLFLLLNIALSIFYVLNALNNSASATLPSLIVALFCGSAIIACNFQLKSYAHEMNFFALCIGMLWAWHIDIRFHSTAVNDSDFLLYSLMVIFFISAISLTDNFIAFCLHSLPSALTVIVLDDFAHILTLLFTIALPLVSFSLHNLMQKRSEAFTSELVRRLSEEREKFSDLSMIDPLTGLYNRRGLHNRLNNLPGDRPVRHYILLLDIDHFKAYNDNYGHTMGDSALVAVAAAIRDTVRSRDIVVRYGGEEFLVMLIDVDESIAIACAEAVRQAVLDLKIPHKFNDKVSTNVTLSAGIAVMADNDIEASLRAADTALYLAKNRGRNSIEIAGYKTEQQMKLSAKT</sequence>
<feature type="domain" description="GGDEF" evidence="6">
    <location>
        <begin position="218"/>
        <end position="352"/>
    </location>
</feature>
<dbReference type="SUPFAM" id="SSF55073">
    <property type="entry name" value="Nucleotide cyclase"/>
    <property type="match status" value="1"/>
</dbReference>
<dbReference type="EC" id="2.7.7.65" evidence="3"/>
<dbReference type="Gene3D" id="3.30.70.270">
    <property type="match status" value="1"/>
</dbReference>
<keyword evidence="8" id="KW-1185">Reference proteome</keyword>
<accession>A0A4R1NKG3</accession>
<evidence type="ECO:0000256" key="1">
    <source>
        <dbReference type="ARBA" id="ARBA00001946"/>
    </source>
</evidence>
<comment type="cofactor">
    <cofactor evidence="1">
        <name>Mg(2+)</name>
        <dbReference type="ChEBI" id="CHEBI:18420"/>
    </cofactor>
</comment>
<feature type="transmembrane region" description="Helical" evidence="5">
    <location>
        <begin position="20"/>
        <end position="38"/>
    </location>
</feature>
<feature type="transmembrane region" description="Helical" evidence="5">
    <location>
        <begin position="142"/>
        <end position="161"/>
    </location>
</feature>
<keyword evidence="5" id="KW-0472">Membrane</keyword>
<dbReference type="NCBIfam" id="TIGR00254">
    <property type="entry name" value="GGDEF"/>
    <property type="match status" value="1"/>
</dbReference>
<dbReference type="GO" id="GO:1902201">
    <property type="term" value="P:negative regulation of bacterial-type flagellum-dependent cell motility"/>
    <property type="evidence" value="ECO:0007669"/>
    <property type="project" value="TreeGrafter"/>
</dbReference>
<reference evidence="7 8" key="1">
    <citation type="submission" date="2019-02" db="EMBL/GenBank/DDBJ databases">
        <title>Investigation of anaerobic lignin degradation for improved lignocellulosic biofuels.</title>
        <authorList>
            <person name="Deangelis K."/>
        </authorList>
    </citation>
    <scope>NUCLEOTIDE SEQUENCE [LARGE SCALE GENOMIC DNA]</scope>
    <source>
        <strain evidence="7 8">159R</strain>
    </source>
</reference>
<comment type="pathway">
    <text evidence="2">Purine metabolism; 3',5'-cyclic di-GMP biosynthesis.</text>
</comment>
<dbReference type="InterPro" id="IPR043128">
    <property type="entry name" value="Rev_trsase/Diguanyl_cyclase"/>
</dbReference>
<dbReference type="EMBL" id="SJOI01000001">
    <property type="protein sequence ID" value="TCL06431.1"/>
    <property type="molecule type" value="Genomic_DNA"/>
</dbReference>
<evidence type="ECO:0000256" key="3">
    <source>
        <dbReference type="ARBA" id="ARBA00012528"/>
    </source>
</evidence>
<feature type="transmembrane region" description="Helical" evidence="5">
    <location>
        <begin position="44"/>
        <end position="66"/>
    </location>
</feature>
<dbReference type="CDD" id="cd01949">
    <property type="entry name" value="GGDEF"/>
    <property type="match status" value="1"/>
</dbReference>
<feature type="transmembrane region" description="Helical" evidence="5">
    <location>
        <begin position="73"/>
        <end position="90"/>
    </location>
</feature>